<dbReference type="SUPFAM" id="SSF48403">
    <property type="entry name" value="Ankyrin repeat"/>
    <property type="match status" value="1"/>
</dbReference>
<evidence type="ECO:0000313" key="14">
    <source>
        <dbReference type="WBParaSite" id="PSAMB.scaffold906size38830.g9586.t1"/>
    </source>
</evidence>
<comment type="subcellular location">
    <subcellularLocation>
        <location evidence="1">Cell projection</location>
        <location evidence="1">Cilium</location>
    </subcellularLocation>
</comment>
<name>A0A914XJU7_9BILA</name>
<dbReference type="Proteomes" id="UP000887566">
    <property type="component" value="Unplaced"/>
</dbReference>
<evidence type="ECO:0000256" key="2">
    <source>
        <dbReference type="ARBA" id="ARBA00022723"/>
    </source>
</evidence>
<dbReference type="PANTHER" id="PTHR24150:SF8">
    <property type="entry name" value="ANKYRIN REPEAT AND MYND DOMAIN-CONTAINING PROTEIN 2"/>
    <property type="match status" value="1"/>
</dbReference>
<dbReference type="GO" id="GO:0008270">
    <property type="term" value="F:zinc ion binding"/>
    <property type="evidence" value="ECO:0007669"/>
    <property type="project" value="UniProtKB-KW"/>
</dbReference>
<dbReference type="Pfam" id="PF01753">
    <property type="entry name" value="zf-MYND"/>
    <property type="match status" value="1"/>
</dbReference>
<protein>
    <submittedName>
        <fullName evidence="14">MYND-type domain-containing protein</fullName>
    </submittedName>
</protein>
<feature type="repeat" description="ANK" evidence="9">
    <location>
        <begin position="51"/>
        <end position="83"/>
    </location>
</feature>
<dbReference type="InterPro" id="IPR036770">
    <property type="entry name" value="Ankyrin_rpt-contain_sf"/>
</dbReference>
<keyword evidence="3" id="KW-0677">Repeat</keyword>
<dbReference type="WBParaSite" id="PSAMB.scaffold906size38830.g9586.t1">
    <property type="protein sequence ID" value="PSAMB.scaffold906size38830.g9586.t1"/>
    <property type="gene ID" value="PSAMB.scaffold906size38830.g9586"/>
</dbReference>
<dbReference type="Pfam" id="PF12796">
    <property type="entry name" value="Ank_2"/>
    <property type="match status" value="1"/>
</dbReference>
<keyword evidence="5" id="KW-0862">Zinc</keyword>
<keyword evidence="4 10" id="KW-0863">Zinc-finger</keyword>
<evidence type="ECO:0000256" key="9">
    <source>
        <dbReference type="PROSITE-ProRule" id="PRU00023"/>
    </source>
</evidence>
<sequence length="388" mass="43429">MGCPMKFTMKPGETLMADEKELYDVIQSGDTARALDIIKNGCIRVDCLDENGATPLQQAAFKGNVELCRVLLDRGADVNSNEHEHAYTALMFGALSGQHHCVSVINNYLSIEDVERIIHPKGIDTKERIPMKFAKEIHQLVRSYNIHPVKIIKFLQANIELVEHRKPFVIVLEELFDLQMKQKETNEVMALKLWIIVFTIKEAFKFIDLKKSEGTKTPDDLLVLFAKQLLATDAEANFPKNLELLARQGIKAFPYHQSVLFQTLVKSVGQTEFGNEPSALSYLHQALLGQRMMMDETFCAACGEPAKKKRCAGCKAVNYCSAECQKLHWFSHKRWCATLAMKQDMMNEQWDVDESAKTEGADGSDAAETTQGPSVSSPATPVAAENEA</sequence>
<keyword evidence="8" id="KW-0966">Cell projection</keyword>
<dbReference type="PROSITE" id="PS50088">
    <property type="entry name" value="ANK_REPEAT"/>
    <property type="match status" value="1"/>
</dbReference>
<keyword evidence="7" id="KW-0969">Cilium</keyword>
<evidence type="ECO:0000256" key="6">
    <source>
        <dbReference type="ARBA" id="ARBA00023043"/>
    </source>
</evidence>
<dbReference type="GO" id="GO:0005929">
    <property type="term" value="C:cilium"/>
    <property type="evidence" value="ECO:0007669"/>
    <property type="project" value="UniProtKB-SubCell"/>
</dbReference>
<feature type="region of interest" description="Disordered" evidence="11">
    <location>
        <begin position="351"/>
        <end position="388"/>
    </location>
</feature>
<evidence type="ECO:0000256" key="4">
    <source>
        <dbReference type="ARBA" id="ARBA00022771"/>
    </source>
</evidence>
<evidence type="ECO:0000259" key="12">
    <source>
        <dbReference type="PROSITE" id="PS50865"/>
    </source>
</evidence>
<organism evidence="13 14">
    <name type="scientific">Plectus sambesii</name>
    <dbReference type="NCBI Taxonomy" id="2011161"/>
    <lineage>
        <taxon>Eukaryota</taxon>
        <taxon>Metazoa</taxon>
        <taxon>Ecdysozoa</taxon>
        <taxon>Nematoda</taxon>
        <taxon>Chromadorea</taxon>
        <taxon>Plectida</taxon>
        <taxon>Plectina</taxon>
        <taxon>Plectoidea</taxon>
        <taxon>Plectidae</taxon>
        <taxon>Plectus</taxon>
    </lineage>
</organism>
<evidence type="ECO:0000256" key="8">
    <source>
        <dbReference type="ARBA" id="ARBA00023273"/>
    </source>
</evidence>
<proteinExistence type="predicted"/>
<dbReference type="SUPFAM" id="SSF144232">
    <property type="entry name" value="HIT/MYND zinc finger-like"/>
    <property type="match status" value="1"/>
</dbReference>
<keyword evidence="2" id="KW-0479">Metal-binding</keyword>
<dbReference type="PROSITE" id="PS50865">
    <property type="entry name" value="ZF_MYND_2"/>
    <property type="match status" value="1"/>
</dbReference>
<dbReference type="PROSITE" id="PS50297">
    <property type="entry name" value="ANK_REP_REGION"/>
    <property type="match status" value="1"/>
</dbReference>
<evidence type="ECO:0000256" key="7">
    <source>
        <dbReference type="ARBA" id="ARBA00023069"/>
    </source>
</evidence>
<evidence type="ECO:0000256" key="10">
    <source>
        <dbReference type="PROSITE-ProRule" id="PRU00134"/>
    </source>
</evidence>
<dbReference type="InterPro" id="IPR002110">
    <property type="entry name" value="Ankyrin_rpt"/>
</dbReference>
<keyword evidence="6 9" id="KW-0040">ANK repeat</keyword>
<evidence type="ECO:0000256" key="3">
    <source>
        <dbReference type="ARBA" id="ARBA00022737"/>
    </source>
</evidence>
<reference evidence="14" key="1">
    <citation type="submission" date="2022-11" db="UniProtKB">
        <authorList>
            <consortium name="WormBaseParasite"/>
        </authorList>
    </citation>
    <scope>IDENTIFICATION</scope>
</reference>
<feature type="domain" description="MYND-type" evidence="12">
    <location>
        <begin position="299"/>
        <end position="336"/>
    </location>
</feature>
<dbReference type="Gene3D" id="1.25.40.20">
    <property type="entry name" value="Ankyrin repeat-containing domain"/>
    <property type="match status" value="1"/>
</dbReference>
<evidence type="ECO:0000256" key="5">
    <source>
        <dbReference type="ARBA" id="ARBA00022833"/>
    </source>
</evidence>
<dbReference type="InterPro" id="IPR002893">
    <property type="entry name" value="Znf_MYND"/>
</dbReference>
<dbReference type="Gene3D" id="6.10.140.2220">
    <property type="match status" value="1"/>
</dbReference>
<dbReference type="SMART" id="SM00248">
    <property type="entry name" value="ANK"/>
    <property type="match status" value="2"/>
</dbReference>
<evidence type="ECO:0000256" key="11">
    <source>
        <dbReference type="SAM" id="MobiDB-lite"/>
    </source>
</evidence>
<accession>A0A914XJU7</accession>
<feature type="compositionally biased region" description="Polar residues" evidence="11">
    <location>
        <begin position="367"/>
        <end position="379"/>
    </location>
</feature>
<evidence type="ECO:0000313" key="13">
    <source>
        <dbReference type="Proteomes" id="UP000887566"/>
    </source>
</evidence>
<dbReference type="AlphaFoldDB" id="A0A914XJU7"/>
<evidence type="ECO:0000256" key="1">
    <source>
        <dbReference type="ARBA" id="ARBA00004138"/>
    </source>
</evidence>
<dbReference type="PANTHER" id="PTHR24150">
    <property type="entry name" value="ANKYRIN REPEAT AND MYND DOMAIN-CONTAINING PROTEIN 2"/>
    <property type="match status" value="1"/>
</dbReference>
<keyword evidence="13" id="KW-1185">Reference proteome</keyword>
<dbReference type="PROSITE" id="PS01360">
    <property type="entry name" value="ZF_MYND_1"/>
    <property type="match status" value="1"/>
</dbReference>
<dbReference type="InterPro" id="IPR052452">
    <property type="entry name" value="Ankyrin-MYND_dom_contain_2"/>
</dbReference>